<evidence type="ECO:0000313" key="3">
    <source>
        <dbReference type="Proteomes" id="UP000789508"/>
    </source>
</evidence>
<accession>A0A9N9CR10</accession>
<feature type="compositionally biased region" description="Basic and acidic residues" evidence="1">
    <location>
        <begin position="38"/>
        <end position="55"/>
    </location>
</feature>
<evidence type="ECO:0000313" key="2">
    <source>
        <dbReference type="EMBL" id="CAG8612851.1"/>
    </source>
</evidence>
<evidence type="ECO:0000256" key="1">
    <source>
        <dbReference type="SAM" id="MobiDB-lite"/>
    </source>
</evidence>
<keyword evidence="3" id="KW-1185">Reference proteome</keyword>
<protein>
    <submittedName>
        <fullName evidence="2">12147_t:CDS:1</fullName>
    </submittedName>
</protein>
<name>A0A9N9CR10_9GLOM</name>
<comment type="caution">
    <text evidence="2">The sequence shown here is derived from an EMBL/GenBank/DDBJ whole genome shotgun (WGS) entry which is preliminary data.</text>
</comment>
<sequence length="80" mass="9619">MVRGNLPAKRAWFTQKKQHQWFAWENTNTIRIHLQQESEAHDSYSNHEDSHNIEEDSHDIDESVNESYENEATYINSWED</sequence>
<dbReference type="AlphaFoldDB" id="A0A9N9CR10"/>
<reference evidence="2" key="1">
    <citation type="submission" date="2021-06" db="EMBL/GenBank/DDBJ databases">
        <authorList>
            <person name="Kallberg Y."/>
            <person name="Tangrot J."/>
            <person name="Rosling A."/>
        </authorList>
    </citation>
    <scope>NUCLEOTIDE SEQUENCE</scope>
    <source>
        <strain evidence="2">FL130A</strain>
    </source>
</reference>
<proteinExistence type="predicted"/>
<gene>
    <name evidence="2" type="ORF">ALEPTO_LOCUS8639</name>
</gene>
<dbReference type="EMBL" id="CAJVPS010005239">
    <property type="protein sequence ID" value="CAG8612851.1"/>
    <property type="molecule type" value="Genomic_DNA"/>
</dbReference>
<dbReference type="Proteomes" id="UP000789508">
    <property type="component" value="Unassembled WGS sequence"/>
</dbReference>
<organism evidence="2 3">
    <name type="scientific">Ambispora leptoticha</name>
    <dbReference type="NCBI Taxonomy" id="144679"/>
    <lineage>
        <taxon>Eukaryota</taxon>
        <taxon>Fungi</taxon>
        <taxon>Fungi incertae sedis</taxon>
        <taxon>Mucoromycota</taxon>
        <taxon>Glomeromycotina</taxon>
        <taxon>Glomeromycetes</taxon>
        <taxon>Archaeosporales</taxon>
        <taxon>Ambisporaceae</taxon>
        <taxon>Ambispora</taxon>
    </lineage>
</organism>
<feature type="region of interest" description="Disordered" evidence="1">
    <location>
        <begin position="38"/>
        <end position="80"/>
    </location>
</feature>